<name>A0A1W1C8V1_9ZZZZ</name>
<dbReference type="SUPFAM" id="SSF101386">
    <property type="entry name" value="all-alpha NTP pyrophosphatases"/>
    <property type="match status" value="1"/>
</dbReference>
<accession>A0A1W1C8V1</accession>
<dbReference type="InterPro" id="IPR004518">
    <property type="entry name" value="MazG-like_dom"/>
</dbReference>
<organism evidence="2">
    <name type="scientific">hydrothermal vent metagenome</name>
    <dbReference type="NCBI Taxonomy" id="652676"/>
    <lineage>
        <taxon>unclassified sequences</taxon>
        <taxon>metagenomes</taxon>
        <taxon>ecological metagenomes</taxon>
    </lineage>
</organism>
<gene>
    <name evidence="2" type="ORF">MNB_SV-14-193</name>
</gene>
<sequence length="131" mass="15645">MQNLKKIIDLVSKKCNLDKTREDKDLMNPHWLLDAIVQEAKEVKEEIRPNNRAYLEDELGDILWGWLALVEKLKRDGFVGGHEDIFRRTLKKYEERIEPLDGTMRDYERWKEVKAKQKEALEEERCKNTTS</sequence>
<dbReference type="EMBL" id="FPHN01000138">
    <property type="protein sequence ID" value="SFV62121.1"/>
    <property type="molecule type" value="Genomic_DNA"/>
</dbReference>
<evidence type="ECO:0000259" key="1">
    <source>
        <dbReference type="Pfam" id="PF03819"/>
    </source>
</evidence>
<feature type="domain" description="NTP pyrophosphohydrolase MazG-like" evidence="1">
    <location>
        <begin position="29"/>
        <end position="96"/>
    </location>
</feature>
<dbReference type="Pfam" id="PF03819">
    <property type="entry name" value="MazG"/>
    <property type="match status" value="1"/>
</dbReference>
<dbReference type="AlphaFoldDB" id="A0A1W1C8V1"/>
<reference evidence="2" key="1">
    <citation type="submission" date="2016-10" db="EMBL/GenBank/DDBJ databases">
        <authorList>
            <person name="de Groot N.N."/>
        </authorList>
    </citation>
    <scope>NUCLEOTIDE SEQUENCE</scope>
</reference>
<dbReference type="Gene3D" id="1.10.287.1080">
    <property type="entry name" value="MazG-like"/>
    <property type="match status" value="1"/>
</dbReference>
<proteinExistence type="predicted"/>
<protein>
    <submittedName>
        <fullName evidence="2">MazG-related protein</fullName>
    </submittedName>
</protein>
<evidence type="ECO:0000313" key="2">
    <source>
        <dbReference type="EMBL" id="SFV62121.1"/>
    </source>
</evidence>